<evidence type="ECO:0000259" key="1">
    <source>
        <dbReference type="Pfam" id="PF02872"/>
    </source>
</evidence>
<dbReference type="KEGG" id="fki:FK004_15930"/>
<dbReference type="AlphaFoldDB" id="A0A2S1LS68"/>
<reference evidence="2 3" key="1">
    <citation type="submission" date="2017-04" db="EMBL/GenBank/DDBJ databases">
        <title>Complete genome sequence of Flavobacterium kingsejong AJ004.</title>
        <authorList>
            <person name="Lee P.C."/>
        </authorList>
    </citation>
    <scope>NUCLEOTIDE SEQUENCE [LARGE SCALE GENOMIC DNA]</scope>
    <source>
        <strain evidence="2 3">AJ004</strain>
    </source>
</reference>
<accession>A0A2S1LS68</accession>
<dbReference type="SUPFAM" id="SSF55816">
    <property type="entry name" value="5'-nucleotidase (syn. UDP-sugar hydrolase), C-terminal domain"/>
    <property type="match status" value="1"/>
</dbReference>
<dbReference type="Gene3D" id="3.90.780.10">
    <property type="entry name" value="5'-Nucleotidase, C-terminal domain"/>
    <property type="match status" value="1"/>
</dbReference>
<dbReference type="GO" id="GO:0016787">
    <property type="term" value="F:hydrolase activity"/>
    <property type="evidence" value="ECO:0007669"/>
    <property type="project" value="InterPro"/>
</dbReference>
<dbReference type="Proteomes" id="UP000244677">
    <property type="component" value="Chromosome"/>
</dbReference>
<protein>
    <recommendedName>
        <fullName evidence="1">5'-Nucleotidase C-terminal domain-containing protein</fullName>
    </recommendedName>
</protein>
<dbReference type="RefSeq" id="WP_108738118.1">
    <property type="nucleotide sequence ID" value="NZ_CP020919.1"/>
</dbReference>
<dbReference type="PRINTS" id="PR01607">
    <property type="entry name" value="APYRASEFAMLY"/>
</dbReference>
<dbReference type="GO" id="GO:0009166">
    <property type="term" value="P:nucleotide catabolic process"/>
    <property type="evidence" value="ECO:0007669"/>
    <property type="project" value="InterPro"/>
</dbReference>
<dbReference type="InterPro" id="IPR006179">
    <property type="entry name" value="5_nucleotidase/apyrase"/>
</dbReference>
<dbReference type="InterPro" id="IPR036907">
    <property type="entry name" value="5'-Nucleotdase_C_sf"/>
</dbReference>
<proteinExistence type="predicted"/>
<dbReference type="Pfam" id="PF02872">
    <property type="entry name" value="5_nucleotid_C"/>
    <property type="match status" value="1"/>
</dbReference>
<dbReference type="EMBL" id="CP020919">
    <property type="protein sequence ID" value="AWG26607.1"/>
    <property type="molecule type" value="Genomic_DNA"/>
</dbReference>
<name>A0A2S1LS68_9FLAO</name>
<keyword evidence="3" id="KW-1185">Reference proteome</keyword>
<sequence length="259" mass="29657">MTNLINYKVFKKQFVIFLTLGVLLSCAPKHEYITRIEGKKIGIDQSYTPVDSIEKFIRPYREHIEQDLDNVLSYAPVTFDKSKGEWQTTIGNLQSDITLAKANKVFQLREHKSVDICLLNHGGIRSTIPKGNITTRTAFEIMPFENNLFVVALKGAQIAEMVEYLIKAKTPHPLSGMSFAIDKNNQPKNILVQGQPLELEKTYYVATNDYLYNGGDSMFFFKKAIKSYDLDYKLRNVLIDYFKETDTLPVPTNARIIKE</sequence>
<organism evidence="2 3">
    <name type="scientific">Flavobacterium kingsejongi</name>
    <dbReference type="NCBI Taxonomy" id="1678728"/>
    <lineage>
        <taxon>Bacteria</taxon>
        <taxon>Pseudomonadati</taxon>
        <taxon>Bacteroidota</taxon>
        <taxon>Flavobacteriia</taxon>
        <taxon>Flavobacteriales</taxon>
        <taxon>Flavobacteriaceae</taxon>
        <taxon>Flavobacterium</taxon>
    </lineage>
</organism>
<dbReference type="OrthoDB" id="4762412at2"/>
<evidence type="ECO:0000313" key="3">
    <source>
        <dbReference type="Proteomes" id="UP000244677"/>
    </source>
</evidence>
<evidence type="ECO:0000313" key="2">
    <source>
        <dbReference type="EMBL" id="AWG26607.1"/>
    </source>
</evidence>
<dbReference type="PANTHER" id="PTHR11575:SF24">
    <property type="entry name" value="5'-NUCLEOTIDASE"/>
    <property type="match status" value="1"/>
</dbReference>
<dbReference type="PANTHER" id="PTHR11575">
    <property type="entry name" value="5'-NUCLEOTIDASE-RELATED"/>
    <property type="match status" value="1"/>
</dbReference>
<dbReference type="InterPro" id="IPR008334">
    <property type="entry name" value="5'-Nucleotdase_C"/>
</dbReference>
<gene>
    <name evidence="2" type="ORF">FK004_15930</name>
</gene>
<feature type="domain" description="5'-Nucleotidase C-terminal" evidence="1">
    <location>
        <begin position="86"/>
        <end position="219"/>
    </location>
</feature>